<keyword evidence="1" id="KW-0472">Membrane</keyword>
<keyword evidence="1" id="KW-1133">Transmembrane helix</keyword>
<dbReference type="EMBL" id="HBGK01009700">
    <property type="protein sequence ID" value="CAD9276113.1"/>
    <property type="molecule type" value="Transcribed_RNA"/>
</dbReference>
<dbReference type="AlphaFoldDB" id="A0A7S1URJ9"/>
<evidence type="ECO:0000256" key="1">
    <source>
        <dbReference type="SAM" id="Phobius"/>
    </source>
</evidence>
<sequence length="313" mass="35394">MIQTVNLRKLMTKEDPQHAHKLLGTWALVSFAHRLSQIGDADMGFIHASDTSTAITLSMHFLLSISSLIFHVPPKRLPGEWRIWREYRLHSIIFACRYIVLMALMRWNLISHGACLLVVLCTCACADLATWSVGKENRSNTIRGVSAPSIVRTLMCVAQFHGTFYCLACATQTRYSPHFGSLFVIQCNAFLMTLRRKQVASHTAMITLYGCMILWGFLVLGRMEMWVHGQGVRDICYFIGTGNLAALFRMMGHVNKYVLWTCLGLLVPWLEQQFVDGTSIGEVAYFVATGTGILMMAYLKDRKEKRKAIKCVD</sequence>
<organism evidence="2">
    <name type="scientific">Grammatophora oceanica</name>
    <dbReference type="NCBI Taxonomy" id="210454"/>
    <lineage>
        <taxon>Eukaryota</taxon>
        <taxon>Sar</taxon>
        <taxon>Stramenopiles</taxon>
        <taxon>Ochrophyta</taxon>
        <taxon>Bacillariophyta</taxon>
        <taxon>Fragilariophyceae</taxon>
        <taxon>Fragilariophycidae</taxon>
        <taxon>Rhabdonematales</taxon>
        <taxon>Grammatophoraceae</taxon>
        <taxon>Grammatophora</taxon>
    </lineage>
</organism>
<feature type="transmembrane region" description="Helical" evidence="1">
    <location>
        <begin position="280"/>
        <end position="299"/>
    </location>
</feature>
<feature type="transmembrane region" description="Helical" evidence="1">
    <location>
        <begin position="257"/>
        <end position="274"/>
    </location>
</feature>
<gene>
    <name evidence="2" type="ORF">GOCE00092_LOCUS5021</name>
</gene>
<evidence type="ECO:0000313" key="2">
    <source>
        <dbReference type="EMBL" id="CAD9276113.1"/>
    </source>
</evidence>
<keyword evidence="1" id="KW-0812">Transmembrane</keyword>
<proteinExistence type="predicted"/>
<name>A0A7S1URJ9_9STRA</name>
<feature type="transmembrane region" description="Helical" evidence="1">
    <location>
        <begin position="116"/>
        <end position="134"/>
    </location>
</feature>
<reference evidence="2" key="1">
    <citation type="submission" date="2021-01" db="EMBL/GenBank/DDBJ databases">
        <authorList>
            <person name="Corre E."/>
            <person name="Pelletier E."/>
            <person name="Niang G."/>
            <person name="Scheremetjew M."/>
            <person name="Finn R."/>
            <person name="Kale V."/>
            <person name="Holt S."/>
            <person name="Cochrane G."/>
            <person name="Meng A."/>
            <person name="Brown T."/>
            <person name="Cohen L."/>
        </authorList>
    </citation>
    <scope>NUCLEOTIDE SEQUENCE</scope>
    <source>
        <strain evidence="2">CCMP 410</strain>
    </source>
</reference>
<accession>A0A7S1URJ9</accession>
<feature type="transmembrane region" description="Helical" evidence="1">
    <location>
        <begin position="199"/>
        <end position="220"/>
    </location>
</feature>
<protein>
    <submittedName>
        <fullName evidence="2">Uncharacterized protein</fullName>
    </submittedName>
</protein>